<dbReference type="PANTHER" id="PTHR43537:SF24">
    <property type="entry name" value="GLUCONATE OPERON TRANSCRIPTIONAL REPRESSOR"/>
    <property type="match status" value="1"/>
</dbReference>
<evidence type="ECO:0000313" key="5">
    <source>
        <dbReference type="EMBL" id="ATW24461.1"/>
    </source>
</evidence>
<dbReference type="SUPFAM" id="SSF48008">
    <property type="entry name" value="GntR ligand-binding domain-like"/>
    <property type="match status" value="1"/>
</dbReference>
<dbReference type="GO" id="GO:0043565">
    <property type="term" value="F:sequence-specific DNA binding"/>
    <property type="evidence" value="ECO:0007669"/>
    <property type="project" value="InterPro"/>
</dbReference>
<dbReference type="EMBL" id="CP017634">
    <property type="protein sequence ID" value="ATW24461.1"/>
    <property type="molecule type" value="Genomic_DNA"/>
</dbReference>
<dbReference type="OrthoDB" id="154206at2"/>
<evidence type="ECO:0000256" key="1">
    <source>
        <dbReference type="ARBA" id="ARBA00023015"/>
    </source>
</evidence>
<keyword evidence="6" id="KW-1185">Reference proteome</keyword>
<evidence type="ECO:0000313" key="6">
    <source>
        <dbReference type="Proteomes" id="UP000323521"/>
    </source>
</evidence>
<gene>
    <name evidence="5" type="ORF">DCMF_06410</name>
</gene>
<dbReference type="RefSeq" id="WP_148133658.1">
    <property type="nucleotide sequence ID" value="NZ_CP017634.1"/>
</dbReference>
<dbReference type="KEGG" id="fwa:DCMF_06410"/>
<sequence>MPINKKTEPLYNSAYLQIKKDIMTGRYQPGKRLTDKELADQLGISRTPIREALKQLIKEGLLSNEHNKGVSVFSPTLQDIAEIYVLRSSLEGIAAAICAGNERRKDYLYYMMEQLDISRKAEEAQDINQLVESNMHFHDLLLKGSESERLRNLIEPLRSKSMLMRYSSLTNKQHSKISVMEHEQIFEMVRQGEVVKAEKYTRKHILSAGNRLIKLIYEDESYGRNNSEWSMLAKNYSSYITSLLQEIKIDP</sequence>
<dbReference type="InterPro" id="IPR000524">
    <property type="entry name" value="Tscrpt_reg_HTH_GntR"/>
</dbReference>
<accession>A0A3G1KPS6</accession>
<keyword evidence="3" id="KW-0804">Transcription</keyword>
<name>A0A3G1KPS6_FORW1</name>
<organism evidence="5 6">
    <name type="scientific">Formimonas warabiya</name>
    <dbReference type="NCBI Taxonomy" id="1761012"/>
    <lineage>
        <taxon>Bacteria</taxon>
        <taxon>Bacillati</taxon>
        <taxon>Bacillota</taxon>
        <taxon>Clostridia</taxon>
        <taxon>Eubacteriales</taxon>
        <taxon>Peptococcaceae</taxon>
        <taxon>Candidatus Formimonas</taxon>
    </lineage>
</organism>
<dbReference type="InterPro" id="IPR011711">
    <property type="entry name" value="GntR_C"/>
</dbReference>
<evidence type="ECO:0000256" key="3">
    <source>
        <dbReference type="ARBA" id="ARBA00023163"/>
    </source>
</evidence>
<reference evidence="5 6" key="1">
    <citation type="submission" date="2016-10" db="EMBL/GenBank/DDBJ databases">
        <title>Complete Genome Sequence of Peptococcaceae strain DCMF.</title>
        <authorList>
            <person name="Edwards R.J."/>
            <person name="Holland S.I."/>
            <person name="Deshpande N.P."/>
            <person name="Wong Y.K."/>
            <person name="Ertan H."/>
            <person name="Manefield M."/>
            <person name="Russell T.L."/>
            <person name="Lee M.J."/>
        </authorList>
    </citation>
    <scope>NUCLEOTIDE SEQUENCE [LARGE SCALE GENOMIC DNA]</scope>
    <source>
        <strain evidence="5 6">DCMF</strain>
    </source>
</reference>
<dbReference type="InterPro" id="IPR000485">
    <property type="entry name" value="AsnC-type_HTH_dom"/>
</dbReference>
<keyword evidence="1" id="KW-0805">Transcription regulation</keyword>
<dbReference type="InterPro" id="IPR036388">
    <property type="entry name" value="WH-like_DNA-bd_sf"/>
</dbReference>
<evidence type="ECO:0000256" key="2">
    <source>
        <dbReference type="ARBA" id="ARBA00023125"/>
    </source>
</evidence>
<dbReference type="PROSITE" id="PS50949">
    <property type="entry name" value="HTH_GNTR"/>
    <property type="match status" value="1"/>
</dbReference>
<dbReference type="InterPro" id="IPR008920">
    <property type="entry name" value="TF_FadR/GntR_C"/>
</dbReference>
<dbReference type="CDD" id="cd07377">
    <property type="entry name" value="WHTH_GntR"/>
    <property type="match status" value="1"/>
</dbReference>
<dbReference type="Gene3D" id="1.10.10.10">
    <property type="entry name" value="Winged helix-like DNA-binding domain superfamily/Winged helix DNA-binding domain"/>
    <property type="match status" value="1"/>
</dbReference>
<dbReference type="InterPro" id="IPR036390">
    <property type="entry name" value="WH_DNA-bd_sf"/>
</dbReference>
<dbReference type="PANTHER" id="PTHR43537">
    <property type="entry name" value="TRANSCRIPTIONAL REGULATOR, GNTR FAMILY"/>
    <property type="match status" value="1"/>
</dbReference>
<feature type="domain" description="HTH gntR-type" evidence="4">
    <location>
        <begin position="8"/>
        <end position="75"/>
    </location>
</feature>
<dbReference type="Proteomes" id="UP000323521">
    <property type="component" value="Chromosome"/>
</dbReference>
<evidence type="ECO:0000259" key="4">
    <source>
        <dbReference type="PROSITE" id="PS50949"/>
    </source>
</evidence>
<keyword evidence="2" id="KW-0238">DNA-binding</keyword>
<dbReference type="Pfam" id="PF07729">
    <property type="entry name" value="FCD"/>
    <property type="match status" value="1"/>
</dbReference>
<dbReference type="SMART" id="SM00895">
    <property type="entry name" value="FCD"/>
    <property type="match status" value="1"/>
</dbReference>
<dbReference type="SUPFAM" id="SSF46785">
    <property type="entry name" value="Winged helix' DNA-binding domain"/>
    <property type="match status" value="1"/>
</dbReference>
<protein>
    <recommendedName>
        <fullName evidence="4">HTH gntR-type domain-containing protein</fullName>
    </recommendedName>
</protein>
<dbReference type="PRINTS" id="PR00035">
    <property type="entry name" value="HTHGNTR"/>
</dbReference>
<dbReference type="Gene3D" id="1.20.120.530">
    <property type="entry name" value="GntR ligand-binding domain-like"/>
    <property type="match status" value="1"/>
</dbReference>
<proteinExistence type="predicted"/>
<dbReference type="PRINTS" id="PR00033">
    <property type="entry name" value="HTHASNC"/>
</dbReference>
<dbReference type="Pfam" id="PF00392">
    <property type="entry name" value="GntR"/>
    <property type="match status" value="1"/>
</dbReference>
<dbReference type="AlphaFoldDB" id="A0A3G1KPS6"/>
<dbReference type="SMART" id="SM00345">
    <property type="entry name" value="HTH_GNTR"/>
    <property type="match status" value="1"/>
</dbReference>
<dbReference type="GO" id="GO:0003700">
    <property type="term" value="F:DNA-binding transcription factor activity"/>
    <property type="evidence" value="ECO:0007669"/>
    <property type="project" value="InterPro"/>
</dbReference>